<keyword evidence="2" id="KW-1133">Transmembrane helix</keyword>
<feature type="compositionally biased region" description="Low complexity" evidence="1">
    <location>
        <begin position="1"/>
        <end position="24"/>
    </location>
</feature>
<organism evidence="3 4">
    <name type="scientific">Discostella pseudostelligera</name>
    <dbReference type="NCBI Taxonomy" id="259834"/>
    <lineage>
        <taxon>Eukaryota</taxon>
        <taxon>Sar</taxon>
        <taxon>Stramenopiles</taxon>
        <taxon>Ochrophyta</taxon>
        <taxon>Bacillariophyta</taxon>
        <taxon>Coscinodiscophyceae</taxon>
        <taxon>Thalassiosirophycidae</taxon>
        <taxon>Stephanodiscales</taxon>
        <taxon>Stephanodiscaceae</taxon>
        <taxon>Discostella</taxon>
    </lineage>
</organism>
<keyword evidence="2" id="KW-0472">Membrane</keyword>
<comment type="caution">
    <text evidence="3">The sequence shown here is derived from an EMBL/GenBank/DDBJ whole genome shotgun (WGS) entry which is preliminary data.</text>
</comment>
<sequence>MTTSTSPGSSSSISISISKPTLTSASRRRETMTRLTSMLPIAILAISLLSSSSSTRVDGFYCYAFNAASSYSSSRTTASSPKRAAAAASAFHSSHTVAIPTGTTSTTARLLHSRSIHGMMSTTVATTTAAKTITTSPSSTALQAIAPSLPTAAVVVNSNPLLQSSLLLSFIHKYPLLHKPILALSTLAATIAGGIFSGSLHAISGPDHLAALVPRCVGLPWHRAARIGAVWGVGHGASATLLGLVGFVIRQGLLSSVFSSRLMLLGDGADGRQFDLLHHAGSFMELAIGVSLIVIGLVGLKEAREWHPTLAATTTAPDASASMAISVVEETVASSSSSADAANNNINNVVTPAKKGKGTKTTKRAVLFNGMLHGFSWDGAPSLAPAVAISSFTGSLTFLLSYAVGTTAAMGLATALIGEGTRRAAGKLDRPNLPRDLGVWSSLVAMMVGVLWCYLALR</sequence>
<dbReference type="AlphaFoldDB" id="A0ABD3MCX4"/>
<feature type="transmembrane region" description="Helical" evidence="2">
    <location>
        <begin position="224"/>
        <end position="249"/>
    </location>
</feature>
<name>A0ABD3MCX4_9STRA</name>
<reference evidence="3 4" key="1">
    <citation type="submission" date="2024-10" db="EMBL/GenBank/DDBJ databases">
        <title>Updated reference genomes for cyclostephanoid diatoms.</title>
        <authorList>
            <person name="Roberts W.R."/>
            <person name="Alverson A.J."/>
        </authorList>
    </citation>
    <scope>NUCLEOTIDE SEQUENCE [LARGE SCALE GENOMIC DNA]</scope>
    <source>
        <strain evidence="3 4">AJA232-27</strain>
    </source>
</reference>
<feature type="region of interest" description="Disordered" evidence="1">
    <location>
        <begin position="1"/>
        <end position="29"/>
    </location>
</feature>
<dbReference type="Proteomes" id="UP001530293">
    <property type="component" value="Unassembled WGS sequence"/>
</dbReference>
<dbReference type="PANTHER" id="PTHR33876">
    <property type="entry name" value="UNNAMED PRODUCT"/>
    <property type="match status" value="1"/>
</dbReference>
<evidence type="ECO:0000313" key="3">
    <source>
        <dbReference type="EMBL" id="KAL3758385.1"/>
    </source>
</evidence>
<evidence type="ECO:0000313" key="4">
    <source>
        <dbReference type="Proteomes" id="UP001530293"/>
    </source>
</evidence>
<proteinExistence type="predicted"/>
<feature type="transmembrane region" description="Helical" evidence="2">
    <location>
        <begin position="437"/>
        <end position="457"/>
    </location>
</feature>
<evidence type="ECO:0000256" key="1">
    <source>
        <dbReference type="SAM" id="MobiDB-lite"/>
    </source>
</evidence>
<dbReference type="InterPro" id="IPR052776">
    <property type="entry name" value="Chloro_ReproSupport/MetalTrans"/>
</dbReference>
<accession>A0ABD3MCX4</accession>
<keyword evidence="4" id="KW-1185">Reference proteome</keyword>
<evidence type="ECO:0000256" key="2">
    <source>
        <dbReference type="SAM" id="Phobius"/>
    </source>
</evidence>
<feature type="transmembrane region" description="Helical" evidence="2">
    <location>
        <begin position="181"/>
        <end position="203"/>
    </location>
</feature>
<keyword evidence="2" id="KW-0812">Transmembrane</keyword>
<protein>
    <submittedName>
        <fullName evidence="3">Uncharacterized protein</fullName>
    </submittedName>
</protein>
<gene>
    <name evidence="3" type="ORF">ACHAWU_005055</name>
</gene>
<dbReference type="EMBL" id="JALLBG020000233">
    <property type="protein sequence ID" value="KAL3758385.1"/>
    <property type="molecule type" value="Genomic_DNA"/>
</dbReference>
<feature type="transmembrane region" description="Helical" evidence="2">
    <location>
        <begin position="396"/>
        <end position="417"/>
    </location>
</feature>
<dbReference type="PANTHER" id="PTHR33876:SF4">
    <property type="entry name" value="CHLOROPLAST PROTEIN FOR GROWTH AND FERTILITY 2"/>
    <property type="match status" value="1"/>
</dbReference>